<name>A0A5C5RDB7_9ACTN</name>
<evidence type="ECO:0000259" key="1">
    <source>
        <dbReference type="Pfam" id="PF08878"/>
    </source>
</evidence>
<gene>
    <name evidence="2" type="ORF">FK529_06375</name>
</gene>
<organism evidence="2 3">
    <name type="scientific">Tsukamurella asaccharolytica</name>
    <dbReference type="NCBI Taxonomy" id="2592067"/>
    <lineage>
        <taxon>Bacteria</taxon>
        <taxon>Bacillati</taxon>
        <taxon>Actinomycetota</taxon>
        <taxon>Actinomycetes</taxon>
        <taxon>Mycobacteriales</taxon>
        <taxon>Tsukamurellaceae</taxon>
        <taxon>Tsukamurella</taxon>
    </lineage>
</organism>
<dbReference type="InterPro" id="IPR014976">
    <property type="entry name" value="AbpA_HamA_C"/>
</dbReference>
<evidence type="ECO:0000313" key="2">
    <source>
        <dbReference type="EMBL" id="TWS20930.1"/>
    </source>
</evidence>
<sequence length="254" mass="27399">MTDFRTWCTIGGLVPVGDHMSGVIESYDDASGIAIVAASLPEAYAESDSLALIAERFGKRGVAQFLRNKLPTKSSARSGDMGEILATAYLFEQRGYVVGPSRLIQRDHQEWAMRGDDVLGAKVDADQDVRITKVEAKSRLNLGESTVADAREGLARNAELPSPHSLTQFAERLLHSADSSVGEAVLALQLSDGVHPDRMSHLMFLFTGSDPSAYVAADLNSYPGSISQLTITLRVDGHQAFIKDAYQEVINSGS</sequence>
<proteinExistence type="predicted"/>
<dbReference type="OrthoDB" id="268197at2"/>
<dbReference type="RefSeq" id="WP_146560110.1">
    <property type="nucleotide sequence ID" value="NZ_VIGW01000002.1"/>
</dbReference>
<dbReference type="Proteomes" id="UP000317291">
    <property type="component" value="Unassembled WGS sequence"/>
</dbReference>
<keyword evidence="3" id="KW-1185">Reference proteome</keyword>
<accession>A0A5C5RDB7</accession>
<comment type="caution">
    <text evidence="2">The sequence shown here is derived from an EMBL/GenBank/DDBJ whole genome shotgun (WGS) entry which is preliminary data.</text>
</comment>
<protein>
    <submittedName>
        <fullName evidence="2">DUF1837 domain-containing protein</fullName>
    </submittedName>
</protein>
<dbReference type="AlphaFoldDB" id="A0A5C5RDB7"/>
<reference evidence="2 3" key="1">
    <citation type="submission" date="2019-06" db="EMBL/GenBank/DDBJ databases">
        <title>Tsukamurella conjunctivitidis sp. nov., Tsukamurella assacharolytica sp. nov. and Tsukamurella sputae sp. nov. isolated from patients with conjunctivitis, bacteraemia (lymphoma) and respiratory infection (sputum) in Hong Kong.</title>
        <authorList>
            <person name="Teng J.L.L."/>
            <person name="Lee H.H."/>
            <person name="Fong J.Y.H."/>
            <person name="Fok K.M.N."/>
            <person name="Lau S.K.P."/>
            <person name="Woo P.C.Y."/>
        </authorList>
    </citation>
    <scope>NUCLEOTIDE SEQUENCE [LARGE SCALE GENOMIC DNA]</scope>
    <source>
        <strain evidence="2 3">HKU71</strain>
    </source>
</reference>
<feature type="domain" description="Anti-bacteriophage protein A/HamA C-terminal" evidence="1">
    <location>
        <begin position="32"/>
        <end position="248"/>
    </location>
</feature>
<dbReference type="EMBL" id="VIGW01000002">
    <property type="protein sequence ID" value="TWS20930.1"/>
    <property type="molecule type" value="Genomic_DNA"/>
</dbReference>
<evidence type="ECO:0000313" key="3">
    <source>
        <dbReference type="Proteomes" id="UP000317291"/>
    </source>
</evidence>
<dbReference type="Pfam" id="PF08878">
    <property type="entry name" value="HamA"/>
    <property type="match status" value="1"/>
</dbReference>